<dbReference type="SUPFAM" id="SSF52980">
    <property type="entry name" value="Restriction endonuclease-like"/>
    <property type="match status" value="1"/>
</dbReference>
<dbReference type="Pfam" id="PF14511">
    <property type="entry name" value="RE_EcoO109I"/>
    <property type="match status" value="1"/>
</dbReference>
<sequence>MKRDAKLDAFIEEQIKAYHDKILTRLESLKLKDILKRKNPYLFRVKNLNTSHELVKSILDAHLSSQEEGIFGGLLEELAIFICQRAYGGIKSSAEGIDLEFIDDGVRYIISVKSGPNWGNSSQIAKMKDHFRKAKRILSTNSGKPIPVIAINGCCYGKDNKPEKDEYFKLCGENFWTKISGDKKLYTQIIEPLGHRAEERNNKFNDEYAKVLNKFTLEFSLEFCHDDGGINWAKLLQFNSGY</sequence>
<dbReference type="CDD" id="cd22345">
    <property type="entry name" value="PDDEXK_nuclease"/>
    <property type="match status" value="1"/>
</dbReference>
<evidence type="ECO:0000259" key="1">
    <source>
        <dbReference type="Pfam" id="PF14511"/>
    </source>
</evidence>
<evidence type="ECO:0000313" key="3">
    <source>
        <dbReference type="Proteomes" id="UP000067422"/>
    </source>
</evidence>
<proteinExistence type="predicted"/>
<evidence type="ECO:0000313" key="2">
    <source>
        <dbReference type="EMBL" id="AMF97815.1"/>
    </source>
</evidence>
<name>A0ABM5XXR1_VIBHA</name>
<feature type="domain" description="Type II restriction endonuclease EcoO109IR" evidence="1">
    <location>
        <begin position="7"/>
        <end position="201"/>
    </location>
</feature>
<dbReference type="InterPro" id="IPR011335">
    <property type="entry name" value="Restrct_endonuc-II-like"/>
</dbReference>
<dbReference type="InterPro" id="IPR032793">
    <property type="entry name" value="RE_EcoO109IR"/>
</dbReference>
<accession>A0ABM5XXR1</accession>
<protein>
    <submittedName>
        <fullName evidence="2">Cytosolic protein</fullName>
    </submittedName>
</protein>
<reference evidence="2" key="1">
    <citation type="submission" date="2018-01" db="EMBL/GenBank/DDBJ databases">
        <title>FDA dAtabase for Regulatory Grade micrObial Sequences (FDA-ARGOS): Supporting development and validation of Infectious Disease Dx tests.</title>
        <authorList>
            <person name="Hoffmann M."/>
            <person name="Allard M."/>
            <person name="Evans P."/>
            <person name="Brown E."/>
            <person name="Tallon L."/>
            <person name="Sadzewicz L."/>
            <person name="Sengamalay N."/>
            <person name="Ott S."/>
            <person name="Godinez A."/>
            <person name="Nagaraj S."/>
            <person name="Vyas G."/>
            <person name="Aluvathingal J."/>
            <person name="Nadendla S."/>
            <person name="Geyer C."/>
            <person name="Sichtig H."/>
        </authorList>
    </citation>
    <scope>NUCLEOTIDE SEQUENCE</scope>
    <source>
        <strain evidence="2">FDAARGOS_107</strain>
    </source>
</reference>
<dbReference type="RefSeq" id="WP_061065462.1">
    <property type="nucleotide sequence ID" value="NZ_CP014038.2"/>
</dbReference>
<organism evidence="2 3">
    <name type="scientific">Vibrio harveyi</name>
    <name type="common">Beneckea harveyi</name>
    <dbReference type="NCBI Taxonomy" id="669"/>
    <lineage>
        <taxon>Bacteria</taxon>
        <taxon>Pseudomonadati</taxon>
        <taxon>Pseudomonadota</taxon>
        <taxon>Gammaproteobacteria</taxon>
        <taxon>Vibrionales</taxon>
        <taxon>Vibrionaceae</taxon>
        <taxon>Vibrio</taxon>
    </lineage>
</organism>
<keyword evidence="3" id="KW-1185">Reference proteome</keyword>
<dbReference type="EMBL" id="CP014038">
    <property type="protein sequence ID" value="AMF97815.1"/>
    <property type="molecule type" value="Genomic_DNA"/>
</dbReference>
<gene>
    <name evidence="2" type="ORF">AL538_08905</name>
</gene>
<dbReference type="Proteomes" id="UP000067422">
    <property type="component" value="Chromosome 1"/>
</dbReference>